<dbReference type="Pfam" id="PF02446">
    <property type="entry name" value="Glyco_hydro_77"/>
    <property type="match status" value="1"/>
</dbReference>
<evidence type="ECO:0000256" key="4">
    <source>
        <dbReference type="ARBA" id="ARBA00012560"/>
    </source>
</evidence>
<dbReference type="GO" id="GO:0016740">
    <property type="term" value="F:transferase activity"/>
    <property type="evidence" value="ECO:0007669"/>
    <property type="project" value="UniProtKB-KW"/>
</dbReference>
<proteinExistence type="inferred from homology"/>
<accession>A0A7X3HE96</accession>
<evidence type="ECO:0000256" key="10">
    <source>
        <dbReference type="ARBA" id="ARBA00031423"/>
    </source>
</evidence>
<dbReference type="GO" id="GO:2001070">
    <property type="term" value="F:starch binding"/>
    <property type="evidence" value="ECO:0007669"/>
    <property type="project" value="InterPro"/>
</dbReference>
<evidence type="ECO:0000256" key="6">
    <source>
        <dbReference type="ARBA" id="ARBA00022490"/>
    </source>
</evidence>
<protein>
    <recommendedName>
        <fullName evidence="5">4-alpha-glucanotransferase</fullName>
        <ecNumber evidence="4">2.4.1.25</ecNumber>
    </recommendedName>
    <alternativeName>
        <fullName evidence="10">Amylomaltase</fullName>
    </alternativeName>
    <alternativeName>
        <fullName evidence="11">Disproportionating enzyme</fullName>
    </alternativeName>
</protein>
<dbReference type="InterPro" id="IPR003385">
    <property type="entry name" value="Glyco_hydro_77"/>
</dbReference>
<dbReference type="Pfam" id="PF00686">
    <property type="entry name" value="CBM_20"/>
    <property type="match status" value="1"/>
</dbReference>
<dbReference type="Gene3D" id="3.20.20.80">
    <property type="entry name" value="Glycosidases"/>
    <property type="match status" value="1"/>
</dbReference>
<dbReference type="EC" id="2.4.1.25" evidence="4"/>
<dbReference type="Gene3D" id="2.60.40.10">
    <property type="entry name" value="Immunoglobulins"/>
    <property type="match status" value="1"/>
</dbReference>
<gene>
    <name evidence="13" type="ORF">GO594_30730</name>
</gene>
<comment type="caution">
    <text evidence="13">The sequence shown here is derived from an EMBL/GenBank/DDBJ whole genome shotgun (WGS) entry which is preliminary data.</text>
</comment>
<evidence type="ECO:0000259" key="12">
    <source>
        <dbReference type="PROSITE" id="PS51166"/>
    </source>
</evidence>
<reference evidence="13 14" key="1">
    <citation type="submission" date="2019-12" db="EMBL/GenBank/DDBJ databases">
        <title>Draft genome sequence of Pseudomonas otitidis recovered from a chicken carcass.</title>
        <authorList>
            <person name="Vieira T.R."/>
            <person name="Oliviera E.F.C."/>
            <person name="Silva N.M.V."/>
            <person name="Sambrano G.E."/>
            <person name="Cibulski S.P."/>
            <person name="Cardoso M.R.I."/>
        </authorList>
    </citation>
    <scope>NUCLEOTIDE SEQUENCE [LARGE SCALE GENOMIC DNA]</scope>
    <source>
        <strain evidence="13 14">25_K</strain>
    </source>
</reference>
<keyword evidence="9" id="KW-0119">Carbohydrate metabolism</keyword>
<comment type="catalytic activity">
    <reaction evidence="1">
        <text>Transfers a segment of a (1-&gt;4)-alpha-D-glucan to a new position in an acceptor, which may be glucose or a (1-&gt;4)-alpha-D-glucan.</text>
        <dbReference type="EC" id="2.4.1.25"/>
    </reaction>
</comment>
<feature type="domain" description="CBM20" evidence="12">
    <location>
        <begin position="1"/>
        <end position="90"/>
    </location>
</feature>
<evidence type="ECO:0000256" key="5">
    <source>
        <dbReference type="ARBA" id="ARBA00020295"/>
    </source>
</evidence>
<evidence type="ECO:0000256" key="1">
    <source>
        <dbReference type="ARBA" id="ARBA00000439"/>
    </source>
</evidence>
<dbReference type="Proteomes" id="UP000461288">
    <property type="component" value="Unassembled WGS sequence"/>
</dbReference>
<keyword evidence="6" id="KW-0963">Cytoplasm</keyword>
<dbReference type="InterPro" id="IPR013784">
    <property type="entry name" value="Carb-bd-like_fold"/>
</dbReference>
<feature type="non-terminal residue" evidence="13">
    <location>
        <position position="124"/>
    </location>
</feature>
<evidence type="ECO:0000256" key="11">
    <source>
        <dbReference type="ARBA" id="ARBA00031501"/>
    </source>
</evidence>
<comment type="subcellular location">
    <subcellularLocation>
        <location evidence="2">Cytoplasm</location>
    </subcellularLocation>
</comment>
<name>A0A7X3HE96_9GAMM</name>
<evidence type="ECO:0000313" key="13">
    <source>
        <dbReference type="EMBL" id="MWK60358.1"/>
    </source>
</evidence>
<evidence type="ECO:0000313" key="14">
    <source>
        <dbReference type="Proteomes" id="UP000461288"/>
    </source>
</evidence>
<feature type="non-terminal residue" evidence="13">
    <location>
        <position position="1"/>
    </location>
</feature>
<dbReference type="SUPFAM" id="SSF49452">
    <property type="entry name" value="Starch-binding domain-like"/>
    <property type="match status" value="1"/>
</dbReference>
<keyword evidence="7" id="KW-0328">Glycosyltransferase</keyword>
<evidence type="ECO:0000256" key="7">
    <source>
        <dbReference type="ARBA" id="ARBA00022676"/>
    </source>
</evidence>
<evidence type="ECO:0000256" key="8">
    <source>
        <dbReference type="ARBA" id="ARBA00022679"/>
    </source>
</evidence>
<dbReference type="PANTHER" id="PTHR32518:SF3">
    <property type="entry name" value="4-ALPHA-GLUCANOTRANSFERASE"/>
    <property type="match status" value="1"/>
</dbReference>
<dbReference type="InterPro" id="IPR002044">
    <property type="entry name" value="CBM20"/>
</dbReference>
<evidence type="ECO:0000256" key="9">
    <source>
        <dbReference type="ARBA" id="ARBA00023277"/>
    </source>
</evidence>
<dbReference type="PANTHER" id="PTHR32518">
    <property type="match status" value="1"/>
</dbReference>
<dbReference type="InterPro" id="IPR017853">
    <property type="entry name" value="GH"/>
</dbReference>
<keyword evidence="8 13" id="KW-0808">Transferase</keyword>
<dbReference type="EMBL" id="WTFN01000324">
    <property type="protein sequence ID" value="MWK60358.1"/>
    <property type="molecule type" value="Genomic_DNA"/>
</dbReference>
<dbReference type="SUPFAM" id="SSF51445">
    <property type="entry name" value="(Trans)glycosidases"/>
    <property type="match status" value="1"/>
</dbReference>
<dbReference type="InterPro" id="IPR013783">
    <property type="entry name" value="Ig-like_fold"/>
</dbReference>
<organism evidence="13 14">
    <name type="scientific">Metapseudomonas otitidis</name>
    <dbReference type="NCBI Taxonomy" id="319939"/>
    <lineage>
        <taxon>Bacteria</taxon>
        <taxon>Pseudomonadati</taxon>
        <taxon>Pseudomonadota</taxon>
        <taxon>Gammaproteobacteria</taxon>
        <taxon>Pseudomonadales</taxon>
        <taxon>Pseudomonadaceae</taxon>
        <taxon>Metapseudomonas</taxon>
    </lineage>
</organism>
<sequence length="124" mass="14108">GNQKALGNWDPDKAWPMSDANFPEWQAELDASKLEFPLEYKFVLYNKEEKRAEAWENNPNRYLAAPEIKANETLVIADRYAYFNIPSWKGAGVAVPVFSLKSEKSFGVGDFGDLKRMVDWAVST</sequence>
<evidence type="ECO:0000256" key="2">
    <source>
        <dbReference type="ARBA" id="ARBA00004496"/>
    </source>
</evidence>
<evidence type="ECO:0000256" key="3">
    <source>
        <dbReference type="ARBA" id="ARBA00005684"/>
    </source>
</evidence>
<dbReference type="SMART" id="SM01065">
    <property type="entry name" value="CBM_2"/>
    <property type="match status" value="1"/>
</dbReference>
<comment type="similarity">
    <text evidence="3">Belongs to the disproportionating enzyme family.</text>
</comment>
<dbReference type="AlphaFoldDB" id="A0A7X3HE96"/>
<dbReference type="PROSITE" id="PS51166">
    <property type="entry name" value="CBM20"/>
    <property type="match status" value="1"/>
</dbReference>